<gene>
    <name evidence="1" type="ORF">CEXT_71551</name>
</gene>
<name>A0AAV4YAQ3_CAEEX</name>
<dbReference type="Proteomes" id="UP001054945">
    <property type="component" value="Unassembled WGS sequence"/>
</dbReference>
<sequence>MPHFPPCYLVFIPIVSNRNKTRALTHFVGKFPEQELETSMAVACQWCCHRFHINHFTRLDIKSFVWNRIELLLFGSVVDRVSRCQSWGKVLFSEINESNFLRE</sequence>
<proteinExistence type="predicted"/>
<accession>A0AAV4YAQ3</accession>
<evidence type="ECO:0000313" key="2">
    <source>
        <dbReference type="Proteomes" id="UP001054945"/>
    </source>
</evidence>
<dbReference type="AlphaFoldDB" id="A0AAV4YAQ3"/>
<keyword evidence="2" id="KW-1185">Reference proteome</keyword>
<organism evidence="1 2">
    <name type="scientific">Caerostris extrusa</name>
    <name type="common">Bark spider</name>
    <name type="synonym">Caerostris bankana</name>
    <dbReference type="NCBI Taxonomy" id="172846"/>
    <lineage>
        <taxon>Eukaryota</taxon>
        <taxon>Metazoa</taxon>
        <taxon>Ecdysozoa</taxon>
        <taxon>Arthropoda</taxon>
        <taxon>Chelicerata</taxon>
        <taxon>Arachnida</taxon>
        <taxon>Araneae</taxon>
        <taxon>Araneomorphae</taxon>
        <taxon>Entelegynae</taxon>
        <taxon>Araneoidea</taxon>
        <taxon>Araneidae</taxon>
        <taxon>Caerostris</taxon>
    </lineage>
</organism>
<protein>
    <submittedName>
        <fullName evidence="1">Uncharacterized protein</fullName>
    </submittedName>
</protein>
<reference evidence="1 2" key="1">
    <citation type="submission" date="2021-06" db="EMBL/GenBank/DDBJ databases">
        <title>Caerostris extrusa draft genome.</title>
        <authorList>
            <person name="Kono N."/>
            <person name="Arakawa K."/>
        </authorList>
    </citation>
    <scope>NUCLEOTIDE SEQUENCE [LARGE SCALE GENOMIC DNA]</scope>
</reference>
<evidence type="ECO:0000313" key="1">
    <source>
        <dbReference type="EMBL" id="GIZ03994.1"/>
    </source>
</evidence>
<comment type="caution">
    <text evidence="1">The sequence shown here is derived from an EMBL/GenBank/DDBJ whole genome shotgun (WGS) entry which is preliminary data.</text>
</comment>
<dbReference type="EMBL" id="BPLR01019021">
    <property type="protein sequence ID" value="GIZ03994.1"/>
    <property type="molecule type" value="Genomic_DNA"/>
</dbReference>